<comment type="similarity">
    <text evidence="6">Belongs to the EzrA family.</text>
</comment>
<keyword evidence="6" id="KW-0132">Cell division</keyword>
<dbReference type="GO" id="GO:0005940">
    <property type="term" value="C:septin ring"/>
    <property type="evidence" value="ECO:0007669"/>
    <property type="project" value="InterPro"/>
</dbReference>
<sequence>MTLKILVGIIILAIVVYAAILIYQQYLLRQIKALVDSQSEIDPAAIQADIAGVKTMSLTGKTLEQVNQLDTDYSDLTENRLPRLTAQLEEARQQAKQYHLFQAAANKNKAAASLRVARQVVKQLGENVDQLQKIDAQHKEAVTALQRRYQELRKALLSKNFLYGDSIDALETQLATLEDNNDTFSALTSQGDHEKATALMEQLQRDTDRLGELIEQIPPLYKMLKEEFPAQIAEIKSGLATLKQEGYQFPESDLDAQVTQLDEDLQAAYEALAKLDLNDATAMSKQLESKADHLYDVMEKEMTAKPKVEANLDVLAKFIAHAKNQNSVLSKELDRLSQNYTLDHDEQATVHDFAGQLKTVEKQYQTDITAIHENQAVYTEVFDRQEQQRADLEAMETQQQAINEAVAGLAEEEKQALKTLQQFDFEMHAIHRQVANLNLPGLAKDYTDYFQVVSTEIGKLNHDINQPRINMEEITKQLIMIQSDLDILKEKTTDLIDSSQLAEQLIQYANRYRMSHDDVAAASDEAQRLFDEDYNYAKSLESIATVLDRVEPGSYKRLEDNYYQSKKQQQDNDPLEGL</sequence>
<dbReference type="NCBIfam" id="NF003409">
    <property type="entry name" value="PRK04778.1-3"/>
    <property type="match status" value="1"/>
</dbReference>
<keyword evidence="4 6" id="KW-0472">Membrane</keyword>
<feature type="coiled-coil region" evidence="6">
    <location>
        <begin position="74"/>
        <end position="134"/>
    </location>
</feature>
<organism evidence="8 9">
    <name type="scientific">Secundilactobacillus kimchicus JCM 15530</name>
    <dbReference type="NCBI Taxonomy" id="1302272"/>
    <lineage>
        <taxon>Bacteria</taxon>
        <taxon>Bacillati</taxon>
        <taxon>Bacillota</taxon>
        <taxon>Bacilli</taxon>
        <taxon>Lactobacillales</taxon>
        <taxon>Lactobacillaceae</taxon>
        <taxon>Secundilactobacillus</taxon>
    </lineage>
</organism>
<name>A0A0R1HN40_9LACO</name>
<evidence type="ECO:0000256" key="2">
    <source>
        <dbReference type="ARBA" id="ARBA00022989"/>
    </source>
</evidence>
<comment type="caution">
    <text evidence="8">The sequence shown here is derived from an EMBL/GenBank/DDBJ whole genome shotgun (WGS) entry which is preliminary data.</text>
</comment>
<keyword evidence="6" id="KW-0131">Cell cycle</keyword>
<keyword evidence="5 6" id="KW-0717">Septation</keyword>
<keyword evidence="6" id="KW-1003">Cell membrane</keyword>
<dbReference type="AlphaFoldDB" id="A0A0R1HN40"/>
<reference evidence="8 9" key="1">
    <citation type="journal article" date="2015" name="Genome Announc.">
        <title>Expanding the biotechnology potential of lactobacilli through comparative genomics of 213 strains and associated genera.</title>
        <authorList>
            <person name="Sun Z."/>
            <person name="Harris H.M."/>
            <person name="McCann A."/>
            <person name="Guo C."/>
            <person name="Argimon S."/>
            <person name="Zhang W."/>
            <person name="Yang X."/>
            <person name="Jeffery I.B."/>
            <person name="Cooney J.C."/>
            <person name="Kagawa T.F."/>
            <person name="Liu W."/>
            <person name="Song Y."/>
            <person name="Salvetti E."/>
            <person name="Wrobel A."/>
            <person name="Rasinkangas P."/>
            <person name="Parkhill J."/>
            <person name="Rea M.C."/>
            <person name="O'Sullivan O."/>
            <person name="Ritari J."/>
            <person name="Douillard F.P."/>
            <person name="Paul Ross R."/>
            <person name="Yang R."/>
            <person name="Briner A.E."/>
            <person name="Felis G.E."/>
            <person name="de Vos W.M."/>
            <person name="Barrangou R."/>
            <person name="Klaenhammer T.R."/>
            <person name="Caufield P.W."/>
            <person name="Cui Y."/>
            <person name="Zhang H."/>
            <person name="O'Toole P.W."/>
        </authorList>
    </citation>
    <scope>NUCLEOTIDE SEQUENCE [LARGE SCALE GENOMIC DNA]</scope>
    <source>
        <strain evidence="8 9">JCM 15530</strain>
    </source>
</reference>
<dbReference type="STRING" id="1302272.FC96_GL001994"/>
<evidence type="ECO:0000256" key="7">
    <source>
        <dbReference type="SAM" id="Phobius"/>
    </source>
</evidence>
<evidence type="ECO:0000313" key="8">
    <source>
        <dbReference type="EMBL" id="KRK48254.1"/>
    </source>
</evidence>
<proteinExistence type="inferred from homology"/>
<protein>
    <recommendedName>
        <fullName evidence="6">Septation ring formation regulator EzrA</fullName>
    </recommendedName>
</protein>
<gene>
    <name evidence="6" type="primary">ezrA</name>
    <name evidence="8" type="ORF">FC96_GL001994</name>
</gene>
<dbReference type="GO" id="GO:0005886">
    <property type="term" value="C:plasma membrane"/>
    <property type="evidence" value="ECO:0007669"/>
    <property type="project" value="UniProtKB-SubCell"/>
</dbReference>
<evidence type="ECO:0000256" key="6">
    <source>
        <dbReference type="HAMAP-Rule" id="MF_00728"/>
    </source>
</evidence>
<feature type="topological domain" description="Cytoplasmic" evidence="6">
    <location>
        <begin position="24"/>
        <end position="578"/>
    </location>
</feature>
<comment type="function">
    <text evidence="6">Negative regulator of FtsZ ring formation; modulates the frequency and position of FtsZ ring formation. Inhibits FtsZ ring formation at polar sites. Interacts either with FtsZ or with one of its binding partners to promote depolymerization.</text>
</comment>
<evidence type="ECO:0000256" key="4">
    <source>
        <dbReference type="ARBA" id="ARBA00023136"/>
    </source>
</evidence>
<dbReference type="HAMAP" id="MF_00728">
    <property type="entry name" value="EzrA"/>
    <property type="match status" value="1"/>
</dbReference>
<evidence type="ECO:0000256" key="5">
    <source>
        <dbReference type="ARBA" id="ARBA00023210"/>
    </source>
</evidence>
<keyword evidence="1 6" id="KW-0812">Transmembrane</keyword>
<comment type="subcellular location">
    <subcellularLocation>
        <location evidence="6">Cell membrane</location>
        <topology evidence="6">Single-pass membrane protein</topology>
    </subcellularLocation>
    <text evidence="6">Colocalized with FtsZ to the nascent septal site.</text>
</comment>
<dbReference type="PATRIC" id="fig|1302272.5.peg.2034"/>
<dbReference type="GO" id="GO:0000917">
    <property type="term" value="P:division septum assembly"/>
    <property type="evidence" value="ECO:0007669"/>
    <property type="project" value="UniProtKB-KW"/>
</dbReference>
<dbReference type="Pfam" id="PF06160">
    <property type="entry name" value="EzrA"/>
    <property type="match status" value="1"/>
</dbReference>
<evidence type="ECO:0000256" key="3">
    <source>
        <dbReference type="ARBA" id="ARBA00023054"/>
    </source>
</evidence>
<dbReference type="GO" id="GO:0000921">
    <property type="term" value="P:septin ring assembly"/>
    <property type="evidence" value="ECO:0007669"/>
    <property type="project" value="InterPro"/>
</dbReference>
<dbReference type="Proteomes" id="UP000050911">
    <property type="component" value="Unassembled WGS sequence"/>
</dbReference>
<accession>A0A0R1HN40</accession>
<dbReference type="EMBL" id="AZCX01000004">
    <property type="protein sequence ID" value="KRK48254.1"/>
    <property type="molecule type" value="Genomic_DNA"/>
</dbReference>
<evidence type="ECO:0000256" key="1">
    <source>
        <dbReference type="ARBA" id="ARBA00022692"/>
    </source>
</evidence>
<feature type="topological domain" description="Extracellular" evidence="6">
    <location>
        <begin position="1"/>
        <end position="4"/>
    </location>
</feature>
<dbReference type="OrthoDB" id="1654473at2"/>
<keyword evidence="2 6" id="KW-1133">Transmembrane helix</keyword>
<feature type="transmembrane region" description="Helical" evidence="7">
    <location>
        <begin position="6"/>
        <end position="23"/>
    </location>
</feature>
<evidence type="ECO:0000313" key="9">
    <source>
        <dbReference type="Proteomes" id="UP000050911"/>
    </source>
</evidence>
<dbReference type="InterPro" id="IPR010379">
    <property type="entry name" value="EzrA"/>
</dbReference>
<keyword evidence="3 6" id="KW-0175">Coiled coil</keyword>
<keyword evidence="9" id="KW-1185">Reference proteome</keyword>